<organism evidence="2">
    <name type="scientific">Timema cristinae</name>
    <name type="common">Walking stick</name>
    <dbReference type="NCBI Taxonomy" id="61476"/>
    <lineage>
        <taxon>Eukaryota</taxon>
        <taxon>Metazoa</taxon>
        <taxon>Ecdysozoa</taxon>
        <taxon>Arthropoda</taxon>
        <taxon>Hexapoda</taxon>
        <taxon>Insecta</taxon>
        <taxon>Pterygota</taxon>
        <taxon>Neoptera</taxon>
        <taxon>Polyneoptera</taxon>
        <taxon>Phasmatodea</taxon>
        <taxon>Timematodea</taxon>
        <taxon>Timematoidea</taxon>
        <taxon>Timematidae</taxon>
        <taxon>Timema</taxon>
    </lineage>
</organism>
<accession>A0A7R9H9N3</accession>
<dbReference type="EMBL" id="OC323288">
    <property type="protein sequence ID" value="CAD7412942.1"/>
    <property type="molecule type" value="Genomic_DNA"/>
</dbReference>
<name>A0A7R9H9N3_TIMCR</name>
<evidence type="ECO:0000313" key="2">
    <source>
        <dbReference type="EMBL" id="CAD7412942.1"/>
    </source>
</evidence>
<sequence length="146" mass="16746">MTRFVGCKIDSSGALCLDRQLIQKWLDKLHELNKKYETLNLSNDYIWFLLLVMQTNNLTEPFNKPPPEGELPPLNTIMPRNVYEEVLKKSDANSAWIDKVMSNKDVPEKSKDIEVAPPKFLANQPRPKNGTICYMAAFSNFSLGRE</sequence>
<gene>
    <name evidence="2" type="ORF">TCEB3V08_LOCUS11578</name>
</gene>
<protein>
    <recommendedName>
        <fullName evidence="1">DUF4485 domain-containing protein</fullName>
    </recommendedName>
</protein>
<feature type="domain" description="DUF4485" evidence="1">
    <location>
        <begin position="18"/>
        <end position="76"/>
    </location>
</feature>
<dbReference type="AlphaFoldDB" id="A0A7R9H9N3"/>
<evidence type="ECO:0000259" key="1">
    <source>
        <dbReference type="Pfam" id="PF14846"/>
    </source>
</evidence>
<dbReference type="Pfam" id="PF14846">
    <property type="entry name" value="DUF4485"/>
    <property type="match status" value="1"/>
</dbReference>
<dbReference type="InterPro" id="IPR027831">
    <property type="entry name" value="DUF4485"/>
</dbReference>
<proteinExistence type="predicted"/>
<reference evidence="2" key="1">
    <citation type="submission" date="2020-11" db="EMBL/GenBank/DDBJ databases">
        <authorList>
            <person name="Tran Van P."/>
        </authorList>
    </citation>
    <scope>NUCLEOTIDE SEQUENCE</scope>
</reference>